<proteinExistence type="predicted"/>
<evidence type="ECO:0000313" key="3">
    <source>
        <dbReference type="EMBL" id="KAE8265649.1"/>
    </source>
</evidence>
<feature type="compositionally biased region" description="Pro residues" evidence="2">
    <location>
        <begin position="521"/>
        <end position="530"/>
    </location>
</feature>
<dbReference type="Proteomes" id="UP000077671">
    <property type="component" value="Unassembled WGS sequence"/>
</dbReference>
<reference evidence="3" key="2">
    <citation type="journal article" date="2019" name="IMA Fungus">
        <title>Genome sequencing and comparison of five Tilletia species to identify candidate genes for the detection of regulated species infecting wheat.</title>
        <authorList>
            <person name="Nguyen H.D.T."/>
            <person name="Sultana T."/>
            <person name="Kesanakurti P."/>
            <person name="Hambleton S."/>
        </authorList>
    </citation>
    <scope>NUCLEOTIDE SEQUENCE</scope>
    <source>
        <strain evidence="3">DAOMC 238032</strain>
    </source>
</reference>
<feature type="coiled-coil region" evidence="1">
    <location>
        <begin position="416"/>
        <end position="444"/>
    </location>
</feature>
<evidence type="ECO:0000313" key="4">
    <source>
        <dbReference type="Proteomes" id="UP000077671"/>
    </source>
</evidence>
<feature type="compositionally biased region" description="Low complexity" evidence="2">
    <location>
        <begin position="116"/>
        <end position="133"/>
    </location>
</feature>
<evidence type="ECO:0000256" key="2">
    <source>
        <dbReference type="SAM" id="MobiDB-lite"/>
    </source>
</evidence>
<dbReference type="Pfam" id="PF12927">
    <property type="entry name" value="DUF3835"/>
    <property type="match status" value="1"/>
</dbReference>
<feature type="region of interest" description="Disordered" evidence="2">
    <location>
        <begin position="71"/>
        <end position="291"/>
    </location>
</feature>
<evidence type="ECO:0000256" key="1">
    <source>
        <dbReference type="SAM" id="Coils"/>
    </source>
</evidence>
<feature type="compositionally biased region" description="Low complexity" evidence="2">
    <location>
        <begin position="179"/>
        <end position="195"/>
    </location>
</feature>
<feature type="compositionally biased region" description="Polar residues" evidence="2">
    <location>
        <begin position="344"/>
        <end position="356"/>
    </location>
</feature>
<feature type="compositionally biased region" description="Basic and acidic residues" evidence="2">
    <location>
        <begin position="76"/>
        <end position="98"/>
    </location>
</feature>
<feature type="compositionally biased region" description="Basic and acidic residues" evidence="2">
    <location>
        <begin position="533"/>
        <end position="545"/>
    </location>
</feature>
<gene>
    <name evidence="3" type="ORF">A4X03_0g127</name>
</gene>
<dbReference type="EMBL" id="LWDD02000006">
    <property type="protein sequence ID" value="KAE8265649.1"/>
    <property type="molecule type" value="Genomic_DNA"/>
</dbReference>
<accession>A0A177VEH7</accession>
<organism evidence="3 4">
    <name type="scientific">Tilletia caries</name>
    <name type="common">wheat bunt fungus</name>
    <dbReference type="NCBI Taxonomy" id="13290"/>
    <lineage>
        <taxon>Eukaryota</taxon>
        <taxon>Fungi</taxon>
        <taxon>Dikarya</taxon>
        <taxon>Basidiomycota</taxon>
        <taxon>Ustilaginomycotina</taxon>
        <taxon>Exobasidiomycetes</taxon>
        <taxon>Tilletiales</taxon>
        <taxon>Tilletiaceae</taxon>
        <taxon>Tilletia</taxon>
    </lineage>
</organism>
<feature type="compositionally biased region" description="Low complexity" evidence="2">
    <location>
        <begin position="547"/>
        <end position="564"/>
    </location>
</feature>
<feature type="compositionally biased region" description="Polar residues" evidence="2">
    <location>
        <begin position="214"/>
        <end position="226"/>
    </location>
</feature>
<sequence length="580" mass="62609">MQTVVNEKNQVVNEEGLPFFDPVEALPPGDPRAVPRSNGLVLPFVRSEKDRQRTKEERARWMDSVFSQLEDAEAEELAREEAELDSKQGGELERIKTEDGEDDDQDTSLPPIVSHSPASSSKAGSSSPGSAAKFSGLQRGFLNSKPKTPAKVAPSGALKGRDVQCAVSDQLQVRERTIQPQSPASVSPASTSAVTDKAAPKAPVIGSALPASPAQDTASTSSTPKVSSRLRFEDLTIADEDEHDDGDEAELDDDDEDEIDEDDEDEGFTIEDWDSDDDGYDSDDLRDLAPDLDAEIDNAELAREYARARAGLLQSRALDEARREHTPQERHGGEDIVPLDASISDPSARSTASTPRVSRFRASRLARAVNDFDTLLHSSKTGERNPLLLVPDLAPVRYPKKGDVIDPSVPGLVVDNVDLEGESDEEEERLHEVMKARLAALEDREELAGVSKKVVERGTETTAGGRQKTIILPPVVERTELVQEAAGPTSTAGPDEEEPKPIRKSTIVEPKEKPLSDPGVPHVPQPPQPAPVKEVRFAVDEKEGSDAPSPAAAVEGASEAPAAPKVSRFKARKMAERGLS</sequence>
<protein>
    <submittedName>
        <fullName evidence="3">Uncharacterized protein</fullName>
    </submittedName>
</protein>
<feature type="region of interest" description="Disordered" evidence="2">
    <location>
        <begin position="318"/>
        <end position="357"/>
    </location>
</feature>
<name>A0A177VEH7_9BASI</name>
<dbReference type="AlphaFoldDB" id="A0A177VEH7"/>
<feature type="region of interest" description="Disordered" evidence="2">
    <location>
        <begin position="448"/>
        <end position="580"/>
    </location>
</feature>
<dbReference type="InterPro" id="IPR024325">
    <property type="entry name" value="DUF3835"/>
</dbReference>
<comment type="caution">
    <text evidence="3">The sequence shown here is derived from an EMBL/GenBank/DDBJ whole genome shotgun (WGS) entry which is preliminary data.</text>
</comment>
<feature type="compositionally biased region" description="Acidic residues" evidence="2">
    <location>
        <begin position="236"/>
        <end position="282"/>
    </location>
</feature>
<reference evidence="3" key="1">
    <citation type="submission" date="2016-04" db="EMBL/GenBank/DDBJ databases">
        <authorList>
            <person name="Nguyen H.D."/>
            <person name="Kesanakurti P."/>
            <person name="Cullis J."/>
            <person name="Levesque C.A."/>
            <person name="Hambleton S."/>
        </authorList>
    </citation>
    <scope>NUCLEOTIDE SEQUENCE</scope>
    <source>
        <strain evidence="3">DAOMC 238032</strain>
    </source>
</reference>
<feature type="compositionally biased region" description="Basic and acidic residues" evidence="2">
    <location>
        <begin position="318"/>
        <end position="334"/>
    </location>
</feature>
<keyword evidence="1" id="KW-0175">Coiled coil</keyword>